<proteinExistence type="predicted"/>
<feature type="region of interest" description="Disordered" evidence="1">
    <location>
        <begin position="371"/>
        <end position="395"/>
    </location>
</feature>
<dbReference type="OrthoDB" id="2410559at2759"/>
<dbReference type="InterPro" id="IPR058524">
    <property type="entry name" value="DUF8211"/>
</dbReference>
<feature type="region of interest" description="Disordered" evidence="1">
    <location>
        <begin position="411"/>
        <end position="432"/>
    </location>
</feature>
<reference evidence="3 6" key="1">
    <citation type="submission" date="2016-04" db="EMBL/GenBank/DDBJ databases">
        <title>Genome analyses suggest a sexual origin of heterokaryosis in a supposedly ancient asexual fungus.</title>
        <authorList>
            <person name="Ropars J."/>
            <person name="Sedzielewska K."/>
            <person name="Noel J."/>
            <person name="Charron P."/>
            <person name="Farinelli L."/>
            <person name="Marton T."/>
            <person name="Kruger M."/>
            <person name="Pelin A."/>
            <person name="Brachmann A."/>
            <person name="Corradi N."/>
        </authorList>
    </citation>
    <scope>NUCLEOTIDE SEQUENCE [LARGE SCALE GENOMIC DNA]</scope>
    <source>
        <strain evidence="3 6">A5</strain>
    </source>
</reference>
<reference evidence="3 6" key="2">
    <citation type="submission" date="2017-09" db="EMBL/GenBank/DDBJ databases">
        <title>Extensive intraspecific genome diversity in a model arbuscular mycorrhizal fungus.</title>
        <authorList>
            <person name="Chen E.C."/>
            <person name="Morin E."/>
            <person name="Beaudet D."/>
            <person name="Noel J."/>
            <person name="Ndikumana S."/>
            <person name="Charron P."/>
            <person name="St-Onge C."/>
            <person name="Giorgi J."/>
            <person name="Grigoriev I.V."/>
            <person name="Roux C."/>
            <person name="Martin F.M."/>
            <person name="Corradi N."/>
        </authorList>
    </citation>
    <scope>NUCLEOTIDE SEQUENCE [LARGE SCALE GENOMIC DNA]</scope>
    <source>
        <strain evidence="3 6">A5</strain>
    </source>
</reference>
<feature type="compositionally biased region" description="Pro residues" evidence="1">
    <location>
        <begin position="378"/>
        <end position="388"/>
    </location>
</feature>
<evidence type="ECO:0000313" key="6">
    <source>
        <dbReference type="Proteomes" id="UP000232722"/>
    </source>
</evidence>
<feature type="domain" description="DUF8211" evidence="2">
    <location>
        <begin position="223"/>
        <end position="318"/>
    </location>
</feature>
<dbReference type="EMBL" id="LLXJ01001634">
    <property type="protein sequence ID" value="PKC01354.1"/>
    <property type="molecule type" value="Genomic_DNA"/>
</dbReference>
<organism evidence="4 5">
    <name type="scientific">Rhizophagus irregularis</name>
    <dbReference type="NCBI Taxonomy" id="588596"/>
    <lineage>
        <taxon>Eukaryota</taxon>
        <taxon>Fungi</taxon>
        <taxon>Fungi incertae sedis</taxon>
        <taxon>Mucoromycota</taxon>
        <taxon>Glomeromycotina</taxon>
        <taxon>Glomeromycetes</taxon>
        <taxon>Glomerales</taxon>
        <taxon>Glomeraceae</taxon>
        <taxon>Rhizophagus</taxon>
    </lineage>
</organism>
<dbReference type="EMBL" id="LLXH01001086">
    <property type="protein sequence ID" value="PKC60808.1"/>
    <property type="molecule type" value="Genomic_DNA"/>
</dbReference>
<evidence type="ECO:0000313" key="4">
    <source>
        <dbReference type="EMBL" id="PKC60808.1"/>
    </source>
</evidence>
<sequence>MSSSSASQQQQEYPLEVSFSKFHVIRPNRAGYNKIYEIRRSKSFLFELVDPFASTNDNRLIIHTNDYHMKTNAVSYSSTSPIPNKKYQISIMLRHFFSHQSVIPKRIQHKYFPLIRKKLLERITFIKSRASQERERNHITNTFFNFSYKRYHFYFGIYIPCNHIIDSIKNPGVVKLCKTPSPMVLSFNRRACVSHQRYLMRFDHIKTRSKATAVSILSPFQIHSNLIHQRWKTKETKTIYSNRLGITYTSRYVNTKHKSNDRDGWQFMYNKRLENFNHINSTNTRTHTRQKSRFDRACRRIFNYDKSLRTDTKYHQRLSGQLRSRLDSIINKKRPPEPIHIPATIMLAPKKYLSDYKDFLYYIRSTDIISDTATPSPSTTPPHTPPPGARSIPILEDSDENVGLPLVTKRDSQTLSTTVKRTKTSHPLSLPQKRVPTFFPMAKPTTDTKKTKF</sequence>
<protein>
    <recommendedName>
        <fullName evidence="2">DUF8211 domain-containing protein</fullName>
    </recommendedName>
</protein>
<evidence type="ECO:0000256" key="1">
    <source>
        <dbReference type="SAM" id="MobiDB-lite"/>
    </source>
</evidence>
<dbReference type="Pfam" id="PF26638">
    <property type="entry name" value="DUF8211"/>
    <property type="match status" value="1"/>
</dbReference>
<dbReference type="VEuPathDB" id="FungiDB:RhiirA1_467516"/>
<dbReference type="Proteomes" id="UP000232722">
    <property type="component" value="Unassembled WGS sequence"/>
</dbReference>
<reference evidence="4 5" key="4">
    <citation type="submission" date="2017-10" db="EMBL/GenBank/DDBJ databases">
        <title>Genome analyses suggest a sexual origin of heterokaryosis in a supposedly ancient asexual fungus.</title>
        <authorList>
            <person name="Corradi N."/>
            <person name="Sedzielewska K."/>
            <person name="Noel J."/>
            <person name="Charron P."/>
            <person name="Farinelli L."/>
            <person name="Marton T."/>
            <person name="Kruger M."/>
            <person name="Pelin A."/>
            <person name="Brachmann A."/>
            <person name="Corradi N."/>
        </authorList>
    </citation>
    <scope>NUCLEOTIDE SEQUENCE [LARGE SCALE GENOMIC DNA]</scope>
    <source>
        <strain evidence="4 5">A1</strain>
    </source>
</reference>
<dbReference type="AlphaFoldDB" id="A0A2I1F1I5"/>
<evidence type="ECO:0000259" key="2">
    <source>
        <dbReference type="Pfam" id="PF26638"/>
    </source>
</evidence>
<reference evidence="4 5" key="3">
    <citation type="submission" date="2017-10" db="EMBL/GenBank/DDBJ databases">
        <title>Extensive intraspecific genome diversity in a model arbuscular mycorrhizal fungus.</title>
        <authorList>
            <person name="Chen E.C.H."/>
            <person name="Morin E."/>
            <person name="Baudet D."/>
            <person name="Noel J."/>
            <person name="Ndikumana S."/>
            <person name="Charron P."/>
            <person name="St-Onge C."/>
            <person name="Giorgi J."/>
            <person name="Grigoriev I.V."/>
            <person name="Roux C."/>
            <person name="Martin F.M."/>
            <person name="Corradi N."/>
        </authorList>
    </citation>
    <scope>NUCLEOTIDE SEQUENCE [LARGE SCALE GENOMIC DNA]</scope>
    <source>
        <strain evidence="4 5">A1</strain>
    </source>
</reference>
<evidence type="ECO:0000313" key="3">
    <source>
        <dbReference type="EMBL" id="PKC01354.1"/>
    </source>
</evidence>
<accession>A0A2I1F1I5</accession>
<dbReference type="Proteomes" id="UP000232688">
    <property type="component" value="Unassembled WGS sequence"/>
</dbReference>
<comment type="caution">
    <text evidence="4">The sequence shown here is derived from an EMBL/GenBank/DDBJ whole genome shotgun (WGS) entry which is preliminary data.</text>
</comment>
<gene>
    <name evidence="4" type="ORF">RhiirA1_467516</name>
    <name evidence="3" type="ORF">RhiirA5_426852</name>
</gene>
<dbReference type="VEuPathDB" id="FungiDB:RhiirFUN_005866"/>
<evidence type="ECO:0000313" key="5">
    <source>
        <dbReference type="Proteomes" id="UP000232688"/>
    </source>
</evidence>
<name>A0A2I1F1I5_9GLOM</name>